<dbReference type="EMBL" id="FONW01000001">
    <property type="protein sequence ID" value="SFE75036.1"/>
    <property type="molecule type" value="Genomic_DNA"/>
</dbReference>
<dbReference type="RefSeq" id="WP_139218212.1">
    <property type="nucleotide sequence ID" value="NZ_FONW01000001.1"/>
</dbReference>
<keyword evidence="2 10" id="KW-0813">Transport</keyword>
<gene>
    <name evidence="15" type="ORF">SAMN05216283_101922</name>
</gene>
<evidence type="ECO:0000256" key="5">
    <source>
        <dbReference type="ARBA" id="ARBA00022729"/>
    </source>
</evidence>
<feature type="chain" id="PRO_5011566442" evidence="12">
    <location>
        <begin position="20"/>
        <end position="792"/>
    </location>
</feature>
<dbReference type="PANTHER" id="PTHR30069">
    <property type="entry name" value="TONB-DEPENDENT OUTER MEMBRANE RECEPTOR"/>
    <property type="match status" value="1"/>
</dbReference>
<evidence type="ECO:0000256" key="4">
    <source>
        <dbReference type="ARBA" id="ARBA00022692"/>
    </source>
</evidence>
<evidence type="ECO:0000256" key="8">
    <source>
        <dbReference type="ARBA" id="ARBA00023170"/>
    </source>
</evidence>
<proteinExistence type="inferred from homology"/>
<sequence length="792" mass="89952">MTKLIVLCMLLFIVFESRAQKLVVVDAQSGHPIEGVIVHSIKNNGITNSQGTLDLTNFQSDSLFHFTHTAYLDLQISRHSLVQNNFVVNLKEDPVKLDEVVVSANRRAQSRLEVPQQIISISQQEIARVNPQTTADLLDSKGGVFIQKSQLGGGSPMIRGLSANRLLLVVDGIRMNNAIYRNGNLQNVISLDAASLEQTEVIFGPGSVMYGSDALGGVLHFKTLSPKLSTSSNYKQARNAFVRYASANFEKTVHADFNFGTDKLASLTSLTFSDFDDLLMGKHGPESYLRPEYVEDDKILSNDNSRKQVQTGYSQFNFMQKFRYRPNSKWDFNYAFHWSATSDIPRYDRLIQYSNEQLKYAEWFYGPQKWKLHAFDTQWTANALLFNQARLVIGWQAYDESRNDRRLASEELTKRQEHLDILTLNLDLDKQIDQNNTLFYGFEGNFNWIQSEGEVDFTNDSPSIPTSSRYPDGSQTSSIAAYASYKLSVSKRFILNAGSRLSVNQLSGKFDKRFFDFPDDEFTNTHTAVTGNLGFVFHPTPQWQLNAAISSGFRSPNIDDVAKVFDSSPGNVIVPNPDLKPEYVRNFEIGILRSIKNLARFELNLYYTYLNNAMVRRPYQLNGQDSIWYENELSQVEALVNADYANIYGGDFSMEWILASQWKTRSTITTTWGEDSEKQPVRHVAPVFGSSHLIYQTTRQSFDLYLRFNGKLGHDKLAPSEQDKAYLYASDKNGQAYSPGWATINLKTNTQLSENYQLSVGIENILNKRYRPYSSGIVAPRRQVILTFRAVL</sequence>
<keyword evidence="6 11" id="KW-0798">TonB box</keyword>
<protein>
    <submittedName>
        <fullName evidence="15">Hemoglobin/transferrin/lactoferrin receptor protein</fullName>
    </submittedName>
</protein>
<keyword evidence="5 12" id="KW-0732">Signal</keyword>
<dbReference type="Pfam" id="PF00593">
    <property type="entry name" value="TonB_dep_Rec_b-barrel"/>
    <property type="match status" value="1"/>
</dbReference>
<dbReference type="Pfam" id="PF07715">
    <property type="entry name" value="Plug"/>
    <property type="match status" value="1"/>
</dbReference>
<organism evidence="15 16">
    <name type="scientific">Sunxiuqinia elliptica</name>
    <dbReference type="NCBI Taxonomy" id="655355"/>
    <lineage>
        <taxon>Bacteria</taxon>
        <taxon>Pseudomonadati</taxon>
        <taxon>Bacteroidota</taxon>
        <taxon>Bacteroidia</taxon>
        <taxon>Marinilabiliales</taxon>
        <taxon>Prolixibacteraceae</taxon>
        <taxon>Sunxiuqinia</taxon>
    </lineage>
</organism>
<dbReference type="STRING" id="655355.SAMN05216283_101922"/>
<dbReference type="GO" id="GO:0015344">
    <property type="term" value="F:siderophore uptake transmembrane transporter activity"/>
    <property type="evidence" value="ECO:0007669"/>
    <property type="project" value="TreeGrafter"/>
</dbReference>
<evidence type="ECO:0000256" key="11">
    <source>
        <dbReference type="RuleBase" id="RU003357"/>
    </source>
</evidence>
<dbReference type="InterPro" id="IPR000531">
    <property type="entry name" value="Beta-barrel_TonB"/>
</dbReference>
<dbReference type="GO" id="GO:0009279">
    <property type="term" value="C:cell outer membrane"/>
    <property type="evidence" value="ECO:0007669"/>
    <property type="project" value="UniProtKB-SubCell"/>
</dbReference>
<dbReference type="Gene3D" id="2.170.130.10">
    <property type="entry name" value="TonB-dependent receptor, plug domain"/>
    <property type="match status" value="1"/>
</dbReference>
<keyword evidence="16" id="KW-1185">Reference proteome</keyword>
<comment type="subcellular location">
    <subcellularLocation>
        <location evidence="1 10">Cell outer membrane</location>
        <topology evidence="1 10">Multi-pass membrane protein</topology>
    </subcellularLocation>
</comment>
<dbReference type="InterPro" id="IPR036942">
    <property type="entry name" value="Beta-barrel_TonB_sf"/>
</dbReference>
<keyword evidence="7 10" id="KW-0472">Membrane</keyword>
<reference evidence="15 16" key="1">
    <citation type="submission" date="2016-10" db="EMBL/GenBank/DDBJ databases">
        <authorList>
            <person name="de Groot N.N."/>
        </authorList>
    </citation>
    <scope>NUCLEOTIDE SEQUENCE [LARGE SCALE GENOMIC DNA]</scope>
    <source>
        <strain evidence="15 16">CGMCC 1.9156</strain>
    </source>
</reference>
<feature type="domain" description="TonB-dependent receptor-like beta-barrel" evidence="13">
    <location>
        <begin position="310"/>
        <end position="765"/>
    </location>
</feature>
<evidence type="ECO:0000313" key="15">
    <source>
        <dbReference type="EMBL" id="SFE75036.1"/>
    </source>
</evidence>
<dbReference type="InterPro" id="IPR039426">
    <property type="entry name" value="TonB-dep_rcpt-like"/>
</dbReference>
<evidence type="ECO:0000256" key="7">
    <source>
        <dbReference type="ARBA" id="ARBA00023136"/>
    </source>
</evidence>
<dbReference type="AlphaFoldDB" id="A0A1I2D3E0"/>
<dbReference type="GO" id="GO:0044718">
    <property type="term" value="P:siderophore transmembrane transport"/>
    <property type="evidence" value="ECO:0007669"/>
    <property type="project" value="TreeGrafter"/>
</dbReference>
<name>A0A1I2D3E0_9BACT</name>
<evidence type="ECO:0000256" key="1">
    <source>
        <dbReference type="ARBA" id="ARBA00004571"/>
    </source>
</evidence>
<keyword evidence="8 15" id="KW-0675">Receptor</keyword>
<evidence type="ECO:0000256" key="3">
    <source>
        <dbReference type="ARBA" id="ARBA00022452"/>
    </source>
</evidence>
<keyword evidence="3 10" id="KW-1134">Transmembrane beta strand</keyword>
<evidence type="ECO:0000256" key="10">
    <source>
        <dbReference type="PROSITE-ProRule" id="PRU01360"/>
    </source>
</evidence>
<evidence type="ECO:0000256" key="9">
    <source>
        <dbReference type="ARBA" id="ARBA00023237"/>
    </source>
</evidence>
<dbReference type="PANTHER" id="PTHR30069:SF29">
    <property type="entry name" value="HEMOGLOBIN AND HEMOGLOBIN-HAPTOGLOBIN-BINDING PROTEIN 1-RELATED"/>
    <property type="match status" value="1"/>
</dbReference>
<evidence type="ECO:0000256" key="12">
    <source>
        <dbReference type="SAM" id="SignalP"/>
    </source>
</evidence>
<dbReference type="SUPFAM" id="SSF56935">
    <property type="entry name" value="Porins"/>
    <property type="match status" value="1"/>
</dbReference>
<keyword evidence="4 10" id="KW-0812">Transmembrane</keyword>
<accession>A0A1I2D3E0</accession>
<dbReference type="InterPro" id="IPR037066">
    <property type="entry name" value="Plug_dom_sf"/>
</dbReference>
<dbReference type="Proteomes" id="UP000198964">
    <property type="component" value="Unassembled WGS sequence"/>
</dbReference>
<keyword evidence="9 10" id="KW-0998">Cell outer membrane</keyword>
<evidence type="ECO:0000259" key="14">
    <source>
        <dbReference type="Pfam" id="PF07715"/>
    </source>
</evidence>
<feature type="signal peptide" evidence="12">
    <location>
        <begin position="1"/>
        <end position="19"/>
    </location>
</feature>
<dbReference type="Gene3D" id="2.40.170.20">
    <property type="entry name" value="TonB-dependent receptor, beta-barrel domain"/>
    <property type="match status" value="1"/>
</dbReference>
<evidence type="ECO:0000259" key="13">
    <source>
        <dbReference type="Pfam" id="PF00593"/>
    </source>
</evidence>
<dbReference type="InterPro" id="IPR012910">
    <property type="entry name" value="Plug_dom"/>
</dbReference>
<evidence type="ECO:0000256" key="6">
    <source>
        <dbReference type="ARBA" id="ARBA00023077"/>
    </source>
</evidence>
<dbReference type="PROSITE" id="PS52016">
    <property type="entry name" value="TONB_DEPENDENT_REC_3"/>
    <property type="match status" value="1"/>
</dbReference>
<feature type="domain" description="TonB-dependent receptor plug" evidence="14">
    <location>
        <begin position="112"/>
        <end position="218"/>
    </location>
</feature>
<evidence type="ECO:0000256" key="2">
    <source>
        <dbReference type="ARBA" id="ARBA00022448"/>
    </source>
</evidence>
<evidence type="ECO:0000313" key="16">
    <source>
        <dbReference type="Proteomes" id="UP000198964"/>
    </source>
</evidence>
<comment type="similarity">
    <text evidence="10 11">Belongs to the TonB-dependent receptor family.</text>
</comment>